<comment type="caution">
    <text evidence="4">The sequence shown here is derived from an EMBL/GenBank/DDBJ whole genome shotgun (WGS) entry which is preliminary data.</text>
</comment>
<sequence length="145" mass="15962">MDRTEFRTLNIMVVDDELFIRNLVARMLRDLKVGEVHTANDGSDALCKLQELADKLDLVVCDLEMPGMDGFDFVKTLRQLGDERLACLPVLILTGHADQENVEMAVRLGIHGFVAKPVSLAVLEARLAKALSAPAIDPARLGLRP</sequence>
<dbReference type="PANTHER" id="PTHR44591:SF3">
    <property type="entry name" value="RESPONSE REGULATORY DOMAIN-CONTAINING PROTEIN"/>
    <property type="match status" value="1"/>
</dbReference>
<name>A0A7C9UXP9_9PROT</name>
<dbReference type="Gene3D" id="3.40.50.2300">
    <property type="match status" value="1"/>
</dbReference>
<evidence type="ECO:0000259" key="3">
    <source>
        <dbReference type="PROSITE" id="PS50110"/>
    </source>
</evidence>
<proteinExistence type="predicted"/>
<evidence type="ECO:0000313" key="5">
    <source>
        <dbReference type="Proteomes" id="UP000480684"/>
    </source>
</evidence>
<dbReference type="EMBL" id="JAAIYP010000017">
    <property type="protein sequence ID" value="NFV79193.1"/>
    <property type="molecule type" value="Genomic_DNA"/>
</dbReference>
<keyword evidence="5" id="KW-1185">Reference proteome</keyword>
<feature type="modified residue" description="4-aspartylphosphate" evidence="2">
    <location>
        <position position="62"/>
    </location>
</feature>
<dbReference type="InterPro" id="IPR011006">
    <property type="entry name" value="CheY-like_superfamily"/>
</dbReference>
<dbReference type="GO" id="GO:0000160">
    <property type="term" value="P:phosphorelay signal transduction system"/>
    <property type="evidence" value="ECO:0007669"/>
    <property type="project" value="InterPro"/>
</dbReference>
<dbReference type="SMART" id="SM00448">
    <property type="entry name" value="REC"/>
    <property type="match status" value="1"/>
</dbReference>
<dbReference type="Pfam" id="PF00072">
    <property type="entry name" value="Response_reg"/>
    <property type="match status" value="1"/>
</dbReference>
<evidence type="ECO:0000256" key="2">
    <source>
        <dbReference type="PROSITE-ProRule" id="PRU00169"/>
    </source>
</evidence>
<accession>A0A7C9UXP9</accession>
<dbReference type="InterPro" id="IPR050595">
    <property type="entry name" value="Bact_response_regulator"/>
</dbReference>
<feature type="domain" description="Response regulatory" evidence="3">
    <location>
        <begin position="10"/>
        <end position="131"/>
    </location>
</feature>
<evidence type="ECO:0000256" key="1">
    <source>
        <dbReference type="ARBA" id="ARBA00022553"/>
    </source>
</evidence>
<dbReference type="PANTHER" id="PTHR44591">
    <property type="entry name" value="STRESS RESPONSE REGULATOR PROTEIN 1"/>
    <property type="match status" value="1"/>
</dbReference>
<dbReference type="PROSITE" id="PS50110">
    <property type="entry name" value="RESPONSE_REGULATORY"/>
    <property type="match status" value="1"/>
</dbReference>
<keyword evidence="1 2" id="KW-0597">Phosphoprotein</keyword>
<dbReference type="RefSeq" id="WP_163675137.1">
    <property type="nucleotide sequence ID" value="NZ_JAAIYP010000017.1"/>
</dbReference>
<dbReference type="InterPro" id="IPR001789">
    <property type="entry name" value="Sig_transdc_resp-reg_receiver"/>
</dbReference>
<dbReference type="Proteomes" id="UP000480684">
    <property type="component" value="Unassembled WGS sequence"/>
</dbReference>
<dbReference type="SUPFAM" id="SSF52172">
    <property type="entry name" value="CheY-like"/>
    <property type="match status" value="1"/>
</dbReference>
<evidence type="ECO:0000313" key="4">
    <source>
        <dbReference type="EMBL" id="NFV79193.1"/>
    </source>
</evidence>
<dbReference type="AlphaFoldDB" id="A0A7C9UXP9"/>
<gene>
    <name evidence="4" type="ORF">G4223_03600</name>
</gene>
<reference evidence="4 5" key="1">
    <citation type="submission" date="2020-02" db="EMBL/GenBank/DDBJ databases">
        <authorList>
            <person name="Dziuba M."/>
            <person name="Kuznetsov B."/>
            <person name="Mardanov A."/>
            <person name="Ravin N."/>
            <person name="Grouzdev D."/>
        </authorList>
    </citation>
    <scope>NUCLEOTIDE SEQUENCE [LARGE SCALE GENOMIC DNA]</scope>
    <source>
        <strain evidence="4 5">SpK</strain>
    </source>
</reference>
<organism evidence="4 5">
    <name type="scientific">Magnetospirillum aberrantis SpK</name>
    <dbReference type="NCBI Taxonomy" id="908842"/>
    <lineage>
        <taxon>Bacteria</taxon>
        <taxon>Pseudomonadati</taxon>
        <taxon>Pseudomonadota</taxon>
        <taxon>Alphaproteobacteria</taxon>
        <taxon>Rhodospirillales</taxon>
        <taxon>Rhodospirillaceae</taxon>
        <taxon>Magnetospirillum</taxon>
    </lineage>
</organism>
<protein>
    <submittedName>
        <fullName evidence="4">Response regulator</fullName>
    </submittedName>
</protein>